<dbReference type="EMBL" id="UINC01023006">
    <property type="protein sequence ID" value="SVA93807.1"/>
    <property type="molecule type" value="Genomic_DNA"/>
</dbReference>
<dbReference type="InterPro" id="IPR004154">
    <property type="entry name" value="Anticodon-bd"/>
</dbReference>
<dbReference type="Pfam" id="PF03129">
    <property type="entry name" value="HGTP_anticodon"/>
    <property type="match status" value="1"/>
</dbReference>
<dbReference type="Gene3D" id="3.40.50.800">
    <property type="entry name" value="Anticodon-binding domain"/>
    <property type="match status" value="1"/>
</dbReference>
<dbReference type="GO" id="GO:0006427">
    <property type="term" value="P:histidyl-tRNA aminoacylation"/>
    <property type="evidence" value="ECO:0007669"/>
    <property type="project" value="InterPro"/>
</dbReference>
<comment type="similarity">
    <text evidence="2">Belongs to the class-II aminoacyl-tRNA synthetase family.</text>
</comment>
<evidence type="ECO:0000256" key="6">
    <source>
        <dbReference type="ARBA" id="ARBA00022598"/>
    </source>
</evidence>
<dbReference type="EC" id="6.1.1.21" evidence="4"/>
<evidence type="ECO:0000259" key="13">
    <source>
        <dbReference type="PROSITE" id="PS50862"/>
    </source>
</evidence>
<dbReference type="GO" id="GO:0005737">
    <property type="term" value="C:cytoplasm"/>
    <property type="evidence" value="ECO:0007669"/>
    <property type="project" value="UniProtKB-SubCell"/>
</dbReference>
<dbReference type="InterPro" id="IPR033656">
    <property type="entry name" value="HisRS_anticodon"/>
</dbReference>
<dbReference type="HAMAP" id="MF_00127">
    <property type="entry name" value="His_tRNA_synth"/>
    <property type="match status" value="1"/>
</dbReference>
<keyword evidence="8" id="KW-0067">ATP-binding</keyword>
<accession>A0A381ZY85</accession>
<reference evidence="14" key="1">
    <citation type="submission" date="2018-05" db="EMBL/GenBank/DDBJ databases">
        <authorList>
            <person name="Lanie J.A."/>
            <person name="Ng W.-L."/>
            <person name="Kazmierczak K.M."/>
            <person name="Andrzejewski T.M."/>
            <person name="Davidsen T.M."/>
            <person name="Wayne K.J."/>
            <person name="Tettelin H."/>
            <person name="Glass J.I."/>
            <person name="Rusch D."/>
            <person name="Podicherti R."/>
            <person name="Tsui H.-C.T."/>
            <person name="Winkler M.E."/>
        </authorList>
    </citation>
    <scope>NUCLEOTIDE SEQUENCE</scope>
</reference>
<keyword evidence="9" id="KW-0648">Protein biosynthesis</keyword>
<dbReference type="InterPro" id="IPR004516">
    <property type="entry name" value="HisRS/HisZ"/>
</dbReference>
<protein>
    <recommendedName>
        <fullName evidence="4">histidine--tRNA ligase</fullName>
        <ecNumber evidence="4">6.1.1.21</ecNumber>
    </recommendedName>
    <alternativeName>
        <fullName evidence="11">Histidyl-tRNA synthetase</fullName>
    </alternativeName>
</protein>
<evidence type="ECO:0000256" key="5">
    <source>
        <dbReference type="ARBA" id="ARBA00022490"/>
    </source>
</evidence>
<dbReference type="InterPro" id="IPR041715">
    <property type="entry name" value="HisRS-like_core"/>
</dbReference>
<dbReference type="FunFam" id="3.30.930.10:FF:000005">
    <property type="entry name" value="Histidine--tRNA ligase"/>
    <property type="match status" value="1"/>
</dbReference>
<dbReference type="PANTHER" id="PTHR43707:SF1">
    <property type="entry name" value="HISTIDINE--TRNA LIGASE, MITOCHONDRIAL-RELATED"/>
    <property type="match status" value="1"/>
</dbReference>
<dbReference type="PANTHER" id="PTHR43707">
    <property type="entry name" value="HISTIDYL-TRNA SYNTHETASE"/>
    <property type="match status" value="1"/>
</dbReference>
<evidence type="ECO:0000256" key="7">
    <source>
        <dbReference type="ARBA" id="ARBA00022741"/>
    </source>
</evidence>
<dbReference type="InterPro" id="IPR015807">
    <property type="entry name" value="His-tRNA-ligase"/>
</dbReference>
<comment type="subunit">
    <text evidence="3">Homodimer.</text>
</comment>
<dbReference type="PROSITE" id="PS50862">
    <property type="entry name" value="AA_TRNA_LIGASE_II"/>
    <property type="match status" value="1"/>
</dbReference>
<feature type="domain" description="Aminoacyl-transfer RNA synthetases class-II family profile" evidence="13">
    <location>
        <begin position="1"/>
        <end position="326"/>
    </location>
</feature>
<evidence type="ECO:0000256" key="2">
    <source>
        <dbReference type="ARBA" id="ARBA00008226"/>
    </source>
</evidence>
<dbReference type="SUPFAM" id="SSF52954">
    <property type="entry name" value="Class II aaRS ABD-related"/>
    <property type="match status" value="1"/>
</dbReference>
<keyword evidence="7" id="KW-0547">Nucleotide-binding</keyword>
<evidence type="ECO:0000256" key="4">
    <source>
        <dbReference type="ARBA" id="ARBA00012815"/>
    </source>
</evidence>
<evidence type="ECO:0000256" key="9">
    <source>
        <dbReference type="ARBA" id="ARBA00022917"/>
    </source>
</evidence>
<dbReference type="AlphaFoldDB" id="A0A381ZY85"/>
<keyword evidence="6" id="KW-0436">Ligase</keyword>
<dbReference type="GO" id="GO:0005524">
    <property type="term" value="F:ATP binding"/>
    <property type="evidence" value="ECO:0007669"/>
    <property type="project" value="UniProtKB-KW"/>
</dbReference>
<keyword evidence="5" id="KW-0963">Cytoplasm</keyword>
<evidence type="ECO:0000256" key="8">
    <source>
        <dbReference type="ARBA" id="ARBA00022840"/>
    </source>
</evidence>
<keyword evidence="10" id="KW-0030">Aminoacyl-tRNA synthetase</keyword>
<evidence type="ECO:0000256" key="11">
    <source>
        <dbReference type="ARBA" id="ARBA00030619"/>
    </source>
</evidence>
<dbReference type="Gene3D" id="3.30.930.10">
    <property type="entry name" value="Bira Bifunctional Protein, Domain 2"/>
    <property type="match status" value="1"/>
</dbReference>
<evidence type="ECO:0000256" key="3">
    <source>
        <dbReference type="ARBA" id="ARBA00011738"/>
    </source>
</evidence>
<dbReference type="CDD" id="cd00773">
    <property type="entry name" value="HisRS-like_core"/>
    <property type="match status" value="1"/>
</dbReference>
<dbReference type="InterPro" id="IPR045864">
    <property type="entry name" value="aa-tRNA-synth_II/BPL/LPL"/>
</dbReference>
<gene>
    <name evidence="14" type="ORF">METZ01_LOCUS146661</name>
</gene>
<comment type="subcellular location">
    <subcellularLocation>
        <location evidence="1">Cytoplasm</location>
    </subcellularLocation>
</comment>
<dbReference type="InterPro" id="IPR036621">
    <property type="entry name" value="Anticodon-bd_dom_sf"/>
</dbReference>
<organism evidence="14">
    <name type="scientific">marine metagenome</name>
    <dbReference type="NCBI Taxonomy" id="408172"/>
    <lineage>
        <taxon>unclassified sequences</taxon>
        <taxon>metagenomes</taxon>
        <taxon>ecological metagenomes</taxon>
    </lineage>
</organism>
<dbReference type="SUPFAM" id="SSF55681">
    <property type="entry name" value="Class II aaRS and biotin synthetases"/>
    <property type="match status" value="1"/>
</dbReference>
<name>A0A381ZY85_9ZZZZ</name>
<comment type="catalytic activity">
    <reaction evidence="12">
        <text>tRNA(His) + L-histidine + ATP = L-histidyl-tRNA(His) + AMP + diphosphate + H(+)</text>
        <dbReference type="Rhea" id="RHEA:17313"/>
        <dbReference type="Rhea" id="RHEA-COMP:9665"/>
        <dbReference type="Rhea" id="RHEA-COMP:9689"/>
        <dbReference type="ChEBI" id="CHEBI:15378"/>
        <dbReference type="ChEBI" id="CHEBI:30616"/>
        <dbReference type="ChEBI" id="CHEBI:33019"/>
        <dbReference type="ChEBI" id="CHEBI:57595"/>
        <dbReference type="ChEBI" id="CHEBI:78442"/>
        <dbReference type="ChEBI" id="CHEBI:78527"/>
        <dbReference type="ChEBI" id="CHEBI:456215"/>
        <dbReference type="EC" id="6.1.1.21"/>
    </reaction>
</comment>
<evidence type="ECO:0000256" key="1">
    <source>
        <dbReference type="ARBA" id="ARBA00004496"/>
    </source>
</evidence>
<dbReference type="Pfam" id="PF13393">
    <property type="entry name" value="tRNA-synt_His"/>
    <property type="match status" value="1"/>
</dbReference>
<evidence type="ECO:0000313" key="14">
    <source>
        <dbReference type="EMBL" id="SVA93807.1"/>
    </source>
</evidence>
<evidence type="ECO:0000256" key="12">
    <source>
        <dbReference type="ARBA" id="ARBA00047639"/>
    </source>
</evidence>
<dbReference type="GO" id="GO:0004821">
    <property type="term" value="F:histidine-tRNA ligase activity"/>
    <property type="evidence" value="ECO:0007669"/>
    <property type="project" value="UniProtKB-EC"/>
</dbReference>
<dbReference type="PIRSF" id="PIRSF001549">
    <property type="entry name" value="His-tRNA_synth"/>
    <property type="match status" value="1"/>
</dbReference>
<evidence type="ECO:0000256" key="10">
    <source>
        <dbReference type="ARBA" id="ARBA00023146"/>
    </source>
</evidence>
<sequence>MSDQIKSVRGMPAILPGEIKKWQYVEAVAKSVLNAYSYNEIRTPIVERSELFQRTIGENTDIVAKEMYTFFDRNDQSLSLRPEATAGIIRSGIDQGFFYNQTQKLWSIGPMYRYERPQKGRYRQFHQINMEAFGFQGPDIDLEMILLTRRIWKALNLSSLKLELNSLGSPESRKEYKRQLQNYFNDHQKELDEDSLKRLDRNPLRILDSKNPDLQTLIESAPKMIDFLDHESNEHFEGLTRMLKDHAIEYSLNTRLVRGLDYYTRTVFEWTTDKLGAQATVCGGGRYDELVAELGGQATPAIGCAIGLERLIELIELSGENKQNNPPTIYIVAVGSEAEGQGFLLAEELRDAYPDLSIEMNLNGGNFKQQFKRADKAGSDIALILGDNEIKQQTVGVKPMRSEEPQETVDRKELLSIISQFL</sequence>
<dbReference type="NCBIfam" id="TIGR00442">
    <property type="entry name" value="hisS"/>
    <property type="match status" value="1"/>
</dbReference>
<dbReference type="InterPro" id="IPR006195">
    <property type="entry name" value="aa-tRNA-synth_II"/>
</dbReference>
<dbReference type="CDD" id="cd00859">
    <property type="entry name" value="HisRS_anticodon"/>
    <property type="match status" value="1"/>
</dbReference>
<proteinExistence type="inferred from homology"/>